<feature type="compositionally biased region" description="Polar residues" evidence="1">
    <location>
        <begin position="309"/>
        <end position="320"/>
    </location>
</feature>
<evidence type="ECO:0000256" key="1">
    <source>
        <dbReference type="SAM" id="MobiDB-lite"/>
    </source>
</evidence>
<name>A0A8H3IFJ1_9LECA</name>
<feature type="compositionally biased region" description="Basic and acidic residues" evidence="1">
    <location>
        <begin position="466"/>
        <end position="476"/>
    </location>
</feature>
<comment type="caution">
    <text evidence="2">The sequence shown here is derived from an EMBL/GenBank/DDBJ whole genome shotgun (WGS) entry which is preliminary data.</text>
</comment>
<organism evidence="2 3">
    <name type="scientific">Imshaugia aleurites</name>
    <dbReference type="NCBI Taxonomy" id="172621"/>
    <lineage>
        <taxon>Eukaryota</taxon>
        <taxon>Fungi</taxon>
        <taxon>Dikarya</taxon>
        <taxon>Ascomycota</taxon>
        <taxon>Pezizomycotina</taxon>
        <taxon>Lecanoromycetes</taxon>
        <taxon>OSLEUM clade</taxon>
        <taxon>Lecanoromycetidae</taxon>
        <taxon>Lecanorales</taxon>
        <taxon>Lecanorineae</taxon>
        <taxon>Parmeliaceae</taxon>
        <taxon>Imshaugia</taxon>
    </lineage>
</organism>
<reference evidence="2" key="1">
    <citation type="submission" date="2021-03" db="EMBL/GenBank/DDBJ databases">
        <authorList>
            <person name="Tagirdzhanova G."/>
        </authorList>
    </citation>
    <scope>NUCLEOTIDE SEQUENCE</scope>
</reference>
<feature type="compositionally biased region" description="Basic and acidic residues" evidence="1">
    <location>
        <begin position="426"/>
        <end position="445"/>
    </location>
</feature>
<gene>
    <name evidence="2" type="ORF">IMSHALPRED_006878</name>
</gene>
<feature type="compositionally biased region" description="Polar residues" evidence="1">
    <location>
        <begin position="7"/>
        <end position="21"/>
    </location>
</feature>
<feature type="region of interest" description="Disordered" evidence="1">
    <location>
        <begin position="285"/>
        <end position="487"/>
    </location>
</feature>
<feature type="region of interest" description="Disordered" evidence="1">
    <location>
        <begin position="1"/>
        <end position="120"/>
    </location>
</feature>
<dbReference type="AlphaFoldDB" id="A0A8H3IFJ1"/>
<evidence type="ECO:0000313" key="3">
    <source>
        <dbReference type="Proteomes" id="UP000664534"/>
    </source>
</evidence>
<protein>
    <submittedName>
        <fullName evidence="2">Uncharacterized protein</fullName>
    </submittedName>
</protein>
<feature type="compositionally biased region" description="Polar residues" evidence="1">
    <location>
        <begin position="43"/>
        <end position="54"/>
    </location>
</feature>
<feature type="compositionally biased region" description="Basic and acidic residues" evidence="1">
    <location>
        <begin position="90"/>
        <end position="102"/>
    </location>
</feature>
<accession>A0A8H3IFJ1</accession>
<sequence>MFGLGRVSTQSTLASVESGSTFPPRACVDRPGQQPALQVEAVSGNSGSGLLTTITERRSPAPSRSSSNVRTRTPTLAAASLTGETAGADVGREQPGESHILSKDTAPASPDERTRHSQTPTLRRFRTIGRRFKRHFSAKRREWKLRLQILHAHGAGMAGHTSASASTTERSSGPERLDHVEELANAIGDDTEDRHASIRAKRRDLTLAREREAALNAMCECGPECLCINGSHVVEIDGAETPENIHVPEWLFRHPHSSTGSSNSQPSQNGAQGLDLVHIGVHFDSSQRSSSVDESSSAAENGTRRVRLSQGSTLWSNGSCVSLRPRRPQVGRASSMPVGTRARYLAGARTGSHTNSSFPGVRGWPEATRAPRSFDEGSMAGRTGHADSSRNGEGSSHESSTSLAVLSDPQDEQRLIDGVSPASHTPMRDGDEVTPTRHSGIRSDGDLDGVSPVGSAGLSGALQDLANRETTDHDVHSPGFLANGPSD</sequence>
<evidence type="ECO:0000313" key="2">
    <source>
        <dbReference type="EMBL" id="CAF9926167.1"/>
    </source>
</evidence>
<keyword evidence="3" id="KW-1185">Reference proteome</keyword>
<proteinExistence type="predicted"/>
<feature type="compositionally biased region" description="Polar residues" evidence="1">
    <location>
        <begin position="391"/>
        <end position="404"/>
    </location>
</feature>
<dbReference type="OrthoDB" id="5415328at2759"/>
<feature type="compositionally biased region" description="Low complexity" evidence="1">
    <location>
        <begin position="286"/>
        <end position="297"/>
    </location>
</feature>
<dbReference type="Proteomes" id="UP000664534">
    <property type="component" value="Unassembled WGS sequence"/>
</dbReference>
<feature type="region of interest" description="Disordered" evidence="1">
    <location>
        <begin position="156"/>
        <end position="175"/>
    </location>
</feature>
<dbReference type="EMBL" id="CAJPDT010000042">
    <property type="protein sequence ID" value="CAF9926167.1"/>
    <property type="molecule type" value="Genomic_DNA"/>
</dbReference>